<feature type="region of interest" description="Disordered" evidence="5">
    <location>
        <begin position="1503"/>
        <end position="1527"/>
    </location>
</feature>
<dbReference type="InterPro" id="IPR036259">
    <property type="entry name" value="MFS_trans_sf"/>
</dbReference>
<feature type="region of interest" description="Disordered" evidence="5">
    <location>
        <begin position="1122"/>
        <end position="1216"/>
    </location>
</feature>
<feature type="compositionally biased region" description="Polar residues" evidence="5">
    <location>
        <begin position="970"/>
        <end position="979"/>
    </location>
</feature>
<feature type="compositionally biased region" description="Basic and acidic residues" evidence="5">
    <location>
        <begin position="841"/>
        <end position="861"/>
    </location>
</feature>
<evidence type="ECO:0000259" key="7">
    <source>
        <dbReference type="PROSITE" id="PS50850"/>
    </source>
</evidence>
<keyword evidence="9" id="KW-1185">Reference proteome</keyword>
<feature type="region of interest" description="Disordered" evidence="5">
    <location>
        <begin position="541"/>
        <end position="687"/>
    </location>
</feature>
<feature type="compositionally biased region" description="Polar residues" evidence="5">
    <location>
        <begin position="998"/>
        <end position="1008"/>
    </location>
</feature>
<evidence type="ECO:0000256" key="6">
    <source>
        <dbReference type="SAM" id="Phobius"/>
    </source>
</evidence>
<feature type="transmembrane region" description="Helical" evidence="6">
    <location>
        <begin position="1679"/>
        <end position="1698"/>
    </location>
</feature>
<sequence length="2121" mass="234468">MYIPDHPRHFGPRQNGPASDPNTEKSSDNGGDHTTTSKNNIFIICAACIIFVLSFILMLYFVLRTLRRMECRPKYIPGKFLKDRWNRWNVGVTYGQVPDGSSTNNSGHASTEAAPEGGSEMHTTNAAVRRETSIRSIITLPPYSASPKPTEQVIAREGEREGMDVVVEFPETAEEEEERRENLMESLYQIRLQRRQELAEREQRRQERHEARAQGDHARLEQLRIQSRARAQSRSSANASNATLSATLAESQGRGRDRRISSVSYAEVGYVRHDGSRVRASSPDSDRRPLLTDATGVGSEPADRSSGSVLTGVHSRGESYSSFQSGATTISEADTLTQVRSHAASTHSLGQPLPGPDDGGDVGALHIPPPDYEDLDWGEAPPYQSPIADRGEHAPQLRELTSLPIIHIDAASPVSNTPTTPINSLRAEEVPAAHASVSEDPAENRPLVELSMEGHSVTDGPPARSSRITDMSREATTHSFASFGSDFDPEHEALASTQEIGRSPRLPDMYSSARNRSEVQQDEEPDYAFNTSTFEQYLPNFSPVGTSEEEMDHDEDDSISIEAGRGPAKPARRLDDSRNSYMSIENSVRSSSPAIRLDFPTSNTPQKSALRGAPKRAASENLRKDAQIRRASLAHKENLDPKAARKEQRRTLSDFHAKVRDSYDGSLLEDERPSAAVSHTRPTRFANPNLSHQIADAVEKASQEAYARELRRGKAATSSRSMYNIAGDTATQQSFLLPDLPNLSELVSGVYEDGNPVYARQNRARTTRFVSPPHDAMDVSLTREHIPLDAVPIPEDEKALFVSLRLLQDKVAELERAKMDAERKVEEMRQESTSLKTSKARGKEKVSRARSYESEEDEYRKDRLARENQKLDTANLALQNKLDLLERKAELQEASLKRLNRERDMAVSQLGVSYLETQDLKNEIGALRQENAELKAQLVKLASGSKSHDDTSESEQSTATEISEGDDQTDTQQSRNFSRSTKDLTSKSARSRSKAGRQSHSSAKISTQVDKEIARLERERAEEALFSLDMSQSREKSKSKAEKSRSKPRNSDATSKKQSNTGKQRVKRVVVEEIDVTEPVESTGDVTDNTKKSGVVEQDLTLLSFVDEREIAQLRKTLEEERLARKKRQSTAAKELTGNETGNTTRQSAAKPAIPRKSSLKESKGLPARPASAMGDVTATSNTSMVEGDSNLSVPAERSRRHSDHAATASTPRRRRRVAEEMTSAFILPDITLNPASLFDNLNKLPEPTQRALDSATQHNGKNCTVCKRVMPGDSCDHTAETVKVPKPVPVSERMPEPSILNEDPTMRPAQSPEIALATVLKALEDELAHLKMQLVAYQGAYNKLDVSLSKRHRKSLGEKVEKLLKDIDMKADQIYALYDVLEGQKQDGREMTEQEMEVTLHSIGIETGAERTRDVTTGSTMPSHKAPEPDFDDDDELPWEGFESTMELTGRIESLTVHYFARLDSAYLFLLMSSPPLSDDILNRSTGNVDDSTPATEVNNTAYLRRGPSQQGSEFLAPTSPSEHHTLEDEISYNTAIRDDSSVQTRILAPAAEIIPSRRLSIDIANSSDGDDSDDATDDEDTEGPTSPSSEKPVTWASLPNKGQLAILTFARLSEPLTQTSLQAYMFYQLKSFDPALPDSTISAQAGILQGSFTAAQFLTAVWWGRLADADWMGRKRVLLIGLLGTCISCLGFGFSHSFAAAVVFRTLGGCLNSNVGVMRTMIAEIIEEKKYQSRAFLLLPMCFNIGVIIGPVVGGALADPLNSYPQVFGPGTFLGGADGVGWMRRWPYALPNVLSAIYLFASLLAVFLGLDETHEIARYRDDWGRKLGRIIAKFFSRRRGRYYRQLRTHPDNESIYIDGSVTSMSAPPSPIRSRARPRHKRPSFRQIWTPNVLLTLLVQFLLAFHTSAFNSMTFTFLPTPRAPEGSRKGFFHFSGGLGLPSSRVGMATAIIGIIGLPLQIFIYPRVQGHLGTLTSFRTFLPFSPIAYALMPFLLVLPRVPWLVWPAFTIVVGLQVISRTFALPAAVILVNNCVTDPSVLGTIHGVAQSIASGARTLGPMIGGWGLGLGLQHNFVGGIWWALALEALLGWLALFMIYEGKGIEKKKALQDEEDEEFDERR</sequence>
<accession>A0A318ZTK0</accession>
<evidence type="ECO:0000256" key="2">
    <source>
        <dbReference type="ARBA" id="ARBA00004267"/>
    </source>
</evidence>
<feature type="compositionally biased region" description="Basic and acidic residues" evidence="5">
    <location>
        <begin position="22"/>
        <end position="31"/>
    </location>
</feature>
<keyword evidence="6" id="KW-1133">Transmembrane helix</keyword>
<feature type="region of interest" description="Disordered" evidence="5">
    <location>
        <begin position="1025"/>
        <end position="1092"/>
    </location>
</feature>
<gene>
    <name evidence="8" type="ORF">BP01DRAFT_291419</name>
</gene>
<dbReference type="InterPro" id="IPR011701">
    <property type="entry name" value="MFS"/>
</dbReference>
<feature type="domain" description="Major facilitator superfamily (MFS) profile" evidence="7">
    <location>
        <begin position="1605"/>
        <end position="2102"/>
    </location>
</feature>
<dbReference type="PANTHER" id="PTHR19336:SF9">
    <property type="entry name" value="SPINDLE POLE BODY PROTEIN PPC89"/>
    <property type="match status" value="1"/>
</dbReference>
<feature type="transmembrane region" description="Helical" evidence="6">
    <location>
        <begin position="1978"/>
        <end position="1998"/>
    </location>
</feature>
<feature type="compositionally biased region" description="Polar residues" evidence="5">
    <location>
        <begin position="1178"/>
        <end position="1193"/>
    </location>
</feature>
<organism evidence="8 9">
    <name type="scientific">Aspergillus saccharolyticus JOP 1030-1</name>
    <dbReference type="NCBI Taxonomy" id="1450539"/>
    <lineage>
        <taxon>Eukaryota</taxon>
        <taxon>Fungi</taxon>
        <taxon>Dikarya</taxon>
        <taxon>Ascomycota</taxon>
        <taxon>Pezizomycotina</taxon>
        <taxon>Eurotiomycetes</taxon>
        <taxon>Eurotiomycetidae</taxon>
        <taxon>Eurotiales</taxon>
        <taxon>Aspergillaceae</taxon>
        <taxon>Aspergillus</taxon>
        <taxon>Aspergillus subgen. Circumdati</taxon>
    </lineage>
</organism>
<feature type="transmembrane region" description="Helical" evidence="6">
    <location>
        <begin position="1790"/>
        <end position="1812"/>
    </location>
</feature>
<feature type="region of interest" description="Disordered" evidence="5">
    <location>
        <begin position="226"/>
        <end position="260"/>
    </location>
</feature>
<protein>
    <recommendedName>
        <fullName evidence="7">Major facilitator superfamily (MFS) profile domain-containing protein</fullName>
    </recommendedName>
</protein>
<dbReference type="EMBL" id="KZ821224">
    <property type="protein sequence ID" value="PYH47310.1"/>
    <property type="molecule type" value="Genomic_DNA"/>
</dbReference>
<evidence type="ECO:0000256" key="5">
    <source>
        <dbReference type="SAM" id="MobiDB-lite"/>
    </source>
</evidence>
<feature type="region of interest" description="Disordered" evidence="5">
    <location>
        <begin position="201"/>
        <end position="220"/>
    </location>
</feature>
<feature type="transmembrane region" description="Helical" evidence="6">
    <location>
        <begin position="2079"/>
        <end position="2098"/>
    </location>
</feature>
<dbReference type="InterPro" id="IPR020846">
    <property type="entry name" value="MFS_dom"/>
</dbReference>
<dbReference type="InterPro" id="IPR024957">
    <property type="entry name" value="Cep57_MT-bd_dom"/>
</dbReference>
<feature type="compositionally biased region" description="Polar residues" evidence="5">
    <location>
        <begin position="1503"/>
        <end position="1514"/>
    </location>
</feature>
<dbReference type="GO" id="GO:0008017">
    <property type="term" value="F:microtubule binding"/>
    <property type="evidence" value="ECO:0007669"/>
    <property type="project" value="InterPro"/>
</dbReference>
<dbReference type="GeneID" id="37072881"/>
<feature type="transmembrane region" description="Helical" evidence="6">
    <location>
        <begin position="1648"/>
        <end position="1667"/>
    </location>
</feature>
<feature type="region of interest" description="Disordered" evidence="5">
    <location>
        <begin position="828"/>
        <end position="861"/>
    </location>
</feature>
<dbReference type="RefSeq" id="XP_025433292.1">
    <property type="nucleotide sequence ID" value="XM_025571653.1"/>
</dbReference>
<feature type="transmembrane region" description="Helical" evidence="6">
    <location>
        <begin position="41"/>
        <end position="63"/>
    </location>
</feature>
<dbReference type="InterPro" id="IPR051756">
    <property type="entry name" value="Centrosomal_MT-associated"/>
</dbReference>
<dbReference type="GO" id="GO:0022857">
    <property type="term" value="F:transmembrane transporter activity"/>
    <property type="evidence" value="ECO:0007669"/>
    <property type="project" value="InterPro"/>
</dbReference>
<keyword evidence="6" id="KW-0812">Transmembrane</keyword>
<dbReference type="SUPFAM" id="SSF103473">
    <property type="entry name" value="MFS general substrate transporter"/>
    <property type="match status" value="1"/>
</dbReference>
<feature type="compositionally biased region" description="Polar residues" evidence="5">
    <location>
        <begin position="318"/>
        <end position="348"/>
    </location>
</feature>
<evidence type="ECO:0000256" key="4">
    <source>
        <dbReference type="ARBA" id="ARBA00023212"/>
    </source>
</evidence>
<evidence type="ECO:0000256" key="1">
    <source>
        <dbReference type="ARBA" id="ARBA00004141"/>
    </source>
</evidence>
<dbReference type="Gene3D" id="1.20.1250.20">
    <property type="entry name" value="MFS general substrate transporter like domains"/>
    <property type="match status" value="1"/>
</dbReference>
<feature type="region of interest" description="Disordered" evidence="5">
    <location>
        <begin position="276"/>
        <end position="371"/>
    </location>
</feature>
<feature type="region of interest" description="Disordered" evidence="5">
    <location>
        <begin position="98"/>
        <end position="123"/>
    </location>
</feature>
<dbReference type="Pfam" id="PF06657">
    <property type="entry name" value="Cep57_MT_bd"/>
    <property type="match status" value="1"/>
</dbReference>
<feature type="compositionally biased region" description="Basic and acidic residues" evidence="5">
    <location>
        <begin position="617"/>
        <end position="673"/>
    </location>
</feature>
<dbReference type="InterPro" id="IPR025925">
    <property type="entry name" value="PPC89_CLD"/>
</dbReference>
<name>A0A318ZTK0_9EURO</name>
<feature type="region of interest" description="Disordered" evidence="5">
    <location>
        <begin position="1412"/>
        <end position="1437"/>
    </location>
</feature>
<feature type="compositionally biased region" description="Acidic residues" evidence="5">
    <location>
        <begin position="547"/>
        <end position="559"/>
    </location>
</feature>
<keyword evidence="3" id="KW-0963">Cytoplasm</keyword>
<feature type="compositionally biased region" description="Basic and acidic residues" evidence="5">
    <location>
        <begin position="1032"/>
        <end position="1045"/>
    </location>
</feature>
<feature type="compositionally biased region" description="Low complexity" evidence="5">
    <location>
        <begin position="226"/>
        <end position="249"/>
    </location>
</feature>
<feature type="transmembrane region" description="Helical" evidence="6">
    <location>
        <begin position="1704"/>
        <end position="1725"/>
    </location>
</feature>
<feature type="transmembrane region" description="Helical" evidence="6">
    <location>
        <begin position="1889"/>
        <end position="1910"/>
    </location>
</feature>
<dbReference type="GO" id="GO:0016020">
    <property type="term" value="C:membrane"/>
    <property type="evidence" value="ECO:0007669"/>
    <property type="project" value="UniProtKB-SubCell"/>
</dbReference>
<dbReference type="OrthoDB" id="76453at2759"/>
<feature type="region of interest" description="Disordered" evidence="5">
    <location>
        <begin position="1289"/>
        <end position="1308"/>
    </location>
</feature>
<feature type="compositionally biased region" description="Polar residues" evidence="5">
    <location>
        <begin position="1051"/>
        <end position="1063"/>
    </location>
</feature>
<reference evidence="8 9" key="1">
    <citation type="submission" date="2016-12" db="EMBL/GenBank/DDBJ databases">
        <title>The genomes of Aspergillus section Nigri reveals drivers in fungal speciation.</title>
        <authorList>
            <consortium name="DOE Joint Genome Institute"/>
            <person name="Vesth T.C."/>
            <person name="Nybo J."/>
            <person name="Theobald S."/>
            <person name="Brandl J."/>
            <person name="Frisvad J.C."/>
            <person name="Nielsen K.F."/>
            <person name="Lyhne E.K."/>
            <person name="Kogle M.E."/>
            <person name="Kuo A."/>
            <person name="Riley R."/>
            <person name="Clum A."/>
            <person name="Nolan M."/>
            <person name="Lipzen A."/>
            <person name="Salamov A."/>
            <person name="Henrissat B."/>
            <person name="Wiebenga A."/>
            <person name="De Vries R.P."/>
            <person name="Grigoriev I.V."/>
            <person name="Mortensen U.H."/>
            <person name="Andersen M.R."/>
            <person name="Baker S.E."/>
        </authorList>
    </citation>
    <scope>NUCLEOTIDE SEQUENCE [LARGE SCALE GENOMIC DNA]</scope>
    <source>
        <strain evidence="8 9">JOP 1030-1</strain>
    </source>
</reference>
<feature type="region of interest" description="Disordered" evidence="5">
    <location>
        <begin position="495"/>
        <end position="523"/>
    </location>
</feature>
<comment type="subcellular location">
    <subcellularLocation>
        <location evidence="2">Cytoplasm</location>
        <location evidence="2">Cytoskeleton</location>
        <location evidence="2">Microtubule organizing center</location>
    </subcellularLocation>
    <subcellularLocation>
        <location evidence="1">Membrane</location>
        <topology evidence="1">Multi-pass membrane protein</topology>
    </subcellularLocation>
</comment>
<dbReference type="PANTHER" id="PTHR19336">
    <property type="entry name" value="UNCHARACTERIZED DUF1167"/>
    <property type="match status" value="1"/>
</dbReference>
<keyword evidence="4" id="KW-0206">Cytoskeleton</keyword>
<dbReference type="Proteomes" id="UP000248349">
    <property type="component" value="Unassembled WGS sequence"/>
</dbReference>
<evidence type="ECO:0000256" key="3">
    <source>
        <dbReference type="ARBA" id="ARBA00022490"/>
    </source>
</evidence>
<feature type="compositionally biased region" description="Acidic residues" evidence="5">
    <location>
        <begin position="1570"/>
        <end position="1584"/>
    </location>
</feature>
<evidence type="ECO:0000313" key="9">
    <source>
        <dbReference type="Proteomes" id="UP000248349"/>
    </source>
</evidence>
<feature type="compositionally biased region" description="Polar residues" evidence="5">
    <location>
        <begin position="579"/>
        <end position="593"/>
    </location>
</feature>
<dbReference type="Pfam" id="PF07690">
    <property type="entry name" value="MFS_1"/>
    <property type="match status" value="1"/>
</dbReference>
<dbReference type="GO" id="GO:0005815">
    <property type="term" value="C:microtubule organizing center"/>
    <property type="evidence" value="ECO:0007669"/>
    <property type="project" value="UniProtKB-SubCell"/>
</dbReference>
<dbReference type="CDD" id="cd17330">
    <property type="entry name" value="MFS_SLC46_TetA_like"/>
    <property type="match status" value="1"/>
</dbReference>
<feature type="transmembrane region" description="Helical" evidence="6">
    <location>
        <begin position="1946"/>
        <end position="1966"/>
    </location>
</feature>
<feature type="region of interest" description="Disordered" evidence="5">
    <location>
        <begin position="1565"/>
        <end position="1597"/>
    </location>
</feature>
<feature type="compositionally biased region" description="Polar residues" evidence="5">
    <location>
        <begin position="99"/>
        <end position="109"/>
    </location>
</feature>
<feature type="transmembrane region" description="Helical" evidence="6">
    <location>
        <begin position="1737"/>
        <end position="1760"/>
    </location>
</feature>
<dbReference type="Pfam" id="PF14197">
    <property type="entry name" value="Cep57_CLD_2"/>
    <property type="match status" value="1"/>
</dbReference>
<feature type="compositionally biased region" description="Polar residues" evidence="5">
    <location>
        <begin position="1138"/>
        <end position="1148"/>
    </location>
</feature>
<keyword evidence="6" id="KW-0472">Membrane</keyword>
<evidence type="ECO:0000313" key="8">
    <source>
        <dbReference type="EMBL" id="PYH47310.1"/>
    </source>
</evidence>
<dbReference type="PROSITE" id="PS50850">
    <property type="entry name" value="MFS"/>
    <property type="match status" value="1"/>
</dbReference>
<proteinExistence type="predicted"/>
<feature type="region of interest" description="Disordered" evidence="5">
    <location>
        <begin position="943"/>
        <end position="1010"/>
    </location>
</feature>
<feature type="region of interest" description="Disordered" evidence="5">
    <location>
        <begin position="1"/>
        <end position="32"/>
    </location>
</feature>